<evidence type="ECO:0000256" key="4">
    <source>
        <dbReference type="ARBA" id="ARBA00023163"/>
    </source>
</evidence>
<dbReference type="Proteomes" id="UP001169823">
    <property type="component" value="Unassembled WGS sequence"/>
</dbReference>
<dbReference type="Pfam" id="PF03466">
    <property type="entry name" value="LysR_substrate"/>
    <property type="match status" value="1"/>
</dbReference>
<dbReference type="GO" id="GO:0010628">
    <property type="term" value="P:positive regulation of gene expression"/>
    <property type="evidence" value="ECO:0007669"/>
    <property type="project" value="TreeGrafter"/>
</dbReference>
<dbReference type="InterPro" id="IPR036388">
    <property type="entry name" value="WH-like_DNA-bd_sf"/>
</dbReference>
<dbReference type="AlphaFoldDB" id="A0AAW7XP76"/>
<evidence type="ECO:0000313" key="7">
    <source>
        <dbReference type="Proteomes" id="UP001169823"/>
    </source>
</evidence>
<dbReference type="SUPFAM" id="SSF53850">
    <property type="entry name" value="Periplasmic binding protein-like II"/>
    <property type="match status" value="1"/>
</dbReference>
<dbReference type="SUPFAM" id="SSF46785">
    <property type="entry name" value="Winged helix' DNA-binding domain"/>
    <property type="match status" value="1"/>
</dbReference>
<evidence type="ECO:0000313" key="6">
    <source>
        <dbReference type="EMBL" id="MDO6456137.1"/>
    </source>
</evidence>
<dbReference type="PRINTS" id="PR00039">
    <property type="entry name" value="HTHLYSR"/>
</dbReference>
<dbReference type="InterPro" id="IPR005119">
    <property type="entry name" value="LysR_subst-bd"/>
</dbReference>
<dbReference type="RefSeq" id="WP_303494300.1">
    <property type="nucleotide sequence ID" value="NZ_JAUOPJ010000002.1"/>
</dbReference>
<dbReference type="PANTHER" id="PTHR30427:SF1">
    <property type="entry name" value="TRANSCRIPTIONAL ACTIVATOR PROTEIN LYSR"/>
    <property type="match status" value="1"/>
</dbReference>
<organism evidence="6 7">
    <name type="scientific">Celeribacter halophilus</name>
    <dbReference type="NCBI Taxonomy" id="576117"/>
    <lineage>
        <taxon>Bacteria</taxon>
        <taxon>Pseudomonadati</taxon>
        <taxon>Pseudomonadota</taxon>
        <taxon>Alphaproteobacteria</taxon>
        <taxon>Rhodobacterales</taxon>
        <taxon>Roseobacteraceae</taxon>
        <taxon>Celeribacter</taxon>
    </lineage>
</organism>
<gene>
    <name evidence="6" type="ORF">Q4494_03520</name>
</gene>
<name>A0AAW7XP76_9RHOB</name>
<dbReference type="GO" id="GO:0043565">
    <property type="term" value="F:sequence-specific DNA binding"/>
    <property type="evidence" value="ECO:0007669"/>
    <property type="project" value="TreeGrafter"/>
</dbReference>
<protein>
    <submittedName>
        <fullName evidence="6">LysR family transcriptional regulator</fullName>
    </submittedName>
</protein>
<sequence length="302" mass="33150">MKSDLTLRELEVLRALMDHNTATAAAEALGLSQPAISRTLSQMEATLGRKLFLREGGRLLPTDEARKIDSELDVIFAAISRIETQSTDLPPSERPMYLATPPTIGHGFLPQVMAEFNRRFPRQKIVADIGSSDSLVTQVAEGRFDLALVDSEPNHPGVWAEAFRTSDLVCVMRRDNPLAERDVITPRDLDGQPFVAQTRRHTVRAAQDGVLAAANAHPDAIFEVGTVVLATQLVLQGAGVALINPFPTILRLDPALCARPFRPRVAMRTWFMTPASSRPSAAVLAFMKLVRETVASQKGYFE</sequence>
<dbReference type="InterPro" id="IPR036390">
    <property type="entry name" value="WH_DNA-bd_sf"/>
</dbReference>
<dbReference type="PROSITE" id="PS50931">
    <property type="entry name" value="HTH_LYSR"/>
    <property type="match status" value="1"/>
</dbReference>
<comment type="similarity">
    <text evidence="1">Belongs to the LysR transcriptional regulatory family.</text>
</comment>
<keyword evidence="3" id="KW-0238">DNA-binding</keyword>
<accession>A0AAW7XP76</accession>
<comment type="caution">
    <text evidence="6">The sequence shown here is derived from an EMBL/GenBank/DDBJ whole genome shotgun (WGS) entry which is preliminary data.</text>
</comment>
<feature type="domain" description="HTH lysR-type" evidence="5">
    <location>
        <begin position="5"/>
        <end position="62"/>
    </location>
</feature>
<proteinExistence type="inferred from homology"/>
<dbReference type="InterPro" id="IPR000847">
    <property type="entry name" value="LysR_HTH_N"/>
</dbReference>
<evidence type="ECO:0000256" key="2">
    <source>
        <dbReference type="ARBA" id="ARBA00023015"/>
    </source>
</evidence>
<evidence type="ECO:0000259" key="5">
    <source>
        <dbReference type="PROSITE" id="PS50931"/>
    </source>
</evidence>
<dbReference type="PANTHER" id="PTHR30427">
    <property type="entry name" value="TRANSCRIPTIONAL ACTIVATOR PROTEIN LYSR"/>
    <property type="match status" value="1"/>
</dbReference>
<keyword evidence="2" id="KW-0805">Transcription regulation</keyword>
<reference evidence="6" key="1">
    <citation type="submission" date="2023-07" db="EMBL/GenBank/DDBJ databases">
        <title>Genome content predicts the carbon catabolic preferences of heterotrophic bacteria.</title>
        <authorList>
            <person name="Gralka M."/>
        </authorList>
    </citation>
    <scope>NUCLEOTIDE SEQUENCE</scope>
    <source>
        <strain evidence="6">I2M02</strain>
    </source>
</reference>
<dbReference type="Gene3D" id="3.40.190.290">
    <property type="match status" value="1"/>
</dbReference>
<keyword evidence="4" id="KW-0804">Transcription</keyword>
<dbReference type="Pfam" id="PF00126">
    <property type="entry name" value="HTH_1"/>
    <property type="match status" value="1"/>
</dbReference>
<dbReference type="EMBL" id="JAUOPJ010000002">
    <property type="protein sequence ID" value="MDO6456137.1"/>
    <property type="molecule type" value="Genomic_DNA"/>
</dbReference>
<evidence type="ECO:0000256" key="3">
    <source>
        <dbReference type="ARBA" id="ARBA00023125"/>
    </source>
</evidence>
<dbReference type="GO" id="GO:0003700">
    <property type="term" value="F:DNA-binding transcription factor activity"/>
    <property type="evidence" value="ECO:0007669"/>
    <property type="project" value="InterPro"/>
</dbReference>
<dbReference type="Gene3D" id="1.10.10.10">
    <property type="entry name" value="Winged helix-like DNA-binding domain superfamily/Winged helix DNA-binding domain"/>
    <property type="match status" value="1"/>
</dbReference>
<evidence type="ECO:0000256" key="1">
    <source>
        <dbReference type="ARBA" id="ARBA00009437"/>
    </source>
</evidence>